<keyword evidence="5" id="KW-1185">Reference proteome</keyword>
<evidence type="ECO:0000313" key="5">
    <source>
        <dbReference type="Proteomes" id="UP000008698"/>
    </source>
</evidence>
<comment type="similarity">
    <text evidence="1">Belongs to the STIG1 family.</text>
</comment>
<evidence type="ECO:0000256" key="1">
    <source>
        <dbReference type="ARBA" id="ARBA00006010"/>
    </source>
</evidence>
<dbReference type="eggNOG" id="ENOG502SA2G">
    <property type="taxonomic scope" value="Eukaryota"/>
</dbReference>
<dbReference type="OrthoDB" id="4850568at2759"/>
<dbReference type="Proteomes" id="UP000008698">
    <property type="component" value="Unassembled WGS sequence"/>
</dbReference>
<protein>
    <submittedName>
        <fullName evidence="4">Keratin-associated protein 10-7</fullName>
    </submittedName>
</protein>
<evidence type="ECO:0000256" key="3">
    <source>
        <dbReference type="SAM" id="MobiDB-lite"/>
    </source>
</evidence>
<evidence type="ECO:0000313" key="4">
    <source>
        <dbReference type="EMBL" id="EEY18515.1"/>
    </source>
</evidence>
<sequence length="1657" mass="162904">MSEACIGGTCIPIDPRDKCRPRCFGGAACLNGVCVPTRGAGACSQTCVEGSVCFGGECQPIQTPKECAPNCARGSVCIAGFCQPIQAPIDCGLRGRNCPLDTNCLAGNCVPIRDPNSCTDDGKPCPSNHRCVQGQCVPTRVSGCNPACESDTEICVDGVCSAIKDPSSCGSGGGKCLPGHMCAGEQCLPIIGSTGCTSKGRDCEDGFVCVAKNCVPVSSPNDCGEGGTQCADGELCLAGRCTAQARPDPSAECTDPACKTGEICIDGSCTTLTDPAACGSSGEPCPAGTFCLGDVCTRLGDPTDCDRNGLTCDAGAICAAGTCVPAQSPTNCGGPGQICPAGQQCFAGQCLQFQDAKGCGTGIACGTGQQCIHGTCVSIGVTQDCGDTGAPCKATENCVEGSCRLLPVTGACGTTGGPCPVGNKCVAGACVLPSDPVPAVLLGRLAAAGASVSTAVVLPLMILMVTAAAPEGRVPSPRSVRAATGPETPCGQTNEPCPRGATCVGGACLPGAGDGDNCGDTGGPCENGLSCIAGVCFGNVDEVPSPPGDLPVSGGDQPIPGGDQSTPGGGQTVPGTDQPIPGGDQSLPGPVDGITKPVIPGDGSQPIGSPDLPIVADPNNPTTGGGGVSVPPATGSTPPVDTCGLPDSAVLRDYSASRTDVSFHAAPDDFCGTSGQVCPIWQTMRVRSVLGPLLGLLITAVTRELRAPAGQFCAGESCLTIGAPTDLCGPLGRHASRPPRELAAAREARPVPTALSVRMPQCIISPKDTCGPGRGPCHDGLVCQDGVCTPTGLPIGGCEGLNTPCASGLICVSDICVVDPDPSTCSGAVCGTGELCVHGLCIDILNNACTAAPRTRLALRTTFAVPVPVLRPPTAFCGDTTCDSQLQVCVENVCLALSTDLNNCGAAGTTCQAGQTCISGQCSDPAAPTDCGGDVCGTGELCVEGTICVNLATDNKNCGSTGTVCSIDQVCVFGVCTALTAPVCGQTNCAEGQICSSATCLDVFTDAANCGAEGRACEPSGSTCVAGKCVPPVLGQCGSTTCAAFESCRDGTCYDHLGDVDNCGGLGKSCSGTCVSGNCVPLPAVEPNQPRQITDTLNQVVNDALGPSGLVPSLLDNIGKGQTSNLVPDIIKGALGDGTSTGGGLLPGILDNLVNQGAIPPAAVTDLIGPNGSLPPLVDSLQDSIAKDSTGNITNTVLPPLLEGLIGDGTTEGAGLIPGLLDDISKGNLGNVLPGLIDGLIGSGTPGQGTVGILPPLITDILGPAADNPLGNIGTIVPGGLGAAIGNVTTPEQLQEVLPGAVGDLLNGTLPEDVVNGVIGGLNNTVTIPNTGTVPATNLPGDAVGGLLDELLNNATSPDVPNIPAASGPLIDSLLNGKPPVNTLPVIPGGSTGELPVVGGLVENGTLPANITGDTVVGAIIGGLLNNGTVLPGSPTAELLDGLTGGLTGNNASVPDTPAGNLGSTLGGLINATAPIGSAAGDLLTGLIGGVTGNNTDITPKNPAGAVGTIVGDLIKNGTTLPGTPLGDALGGITGPNPPTGNELGECLDDLLPNGPPAGIPAIPTPEELEGLVEGLKPVVTAPGVIPPSGGFIGGIIGGVLNNGTGIGAPELPTIGINLPALIDFTLGGTNVTGSDVPGLNVTLPAIFEGLLTKWHH</sequence>
<evidence type="ECO:0000256" key="2">
    <source>
        <dbReference type="ARBA" id="ARBA00022729"/>
    </source>
</evidence>
<proteinExistence type="inferred from homology"/>
<dbReference type="STRING" id="526221.C9SHU2"/>
<reference evidence="5" key="1">
    <citation type="journal article" date="2011" name="PLoS Pathog.">
        <title>Comparative genomics yields insights into niche adaptation of plant vascular wilt pathogens.</title>
        <authorList>
            <person name="Klosterman S.J."/>
            <person name="Subbarao K.V."/>
            <person name="Kang S."/>
            <person name="Veronese P."/>
            <person name="Gold S.E."/>
            <person name="Thomma B.P.H.J."/>
            <person name="Chen Z."/>
            <person name="Henrissat B."/>
            <person name="Lee Y.-H."/>
            <person name="Park J."/>
            <person name="Garcia-Pedrajas M.D."/>
            <person name="Barbara D.J."/>
            <person name="Anchieta A."/>
            <person name="de Jonge R."/>
            <person name="Santhanam P."/>
            <person name="Maruthachalam K."/>
            <person name="Atallah Z."/>
            <person name="Amyotte S.G."/>
            <person name="Paz Z."/>
            <person name="Inderbitzin P."/>
            <person name="Hayes R.J."/>
            <person name="Heiman D.I."/>
            <person name="Young S."/>
            <person name="Zeng Q."/>
            <person name="Engels R."/>
            <person name="Galagan J."/>
            <person name="Cuomo C.A."/>
            <person name="Dobinson K.F."/>
            <person name="Ma L.-J."/>
        </authorList>
    </citation>
    <scope>NUCLEOTIDE SEQUENCE [LARGE SCALE GENOMIC DNA]</scope>
    <source>
        <strain evidence="5">VaMs.102 / ATCC MYA-4576 / FGSC 10136</strain>
    </source>
</reference>
<dbReference type="OMA" id="NCDPNAT"/>
<name>C9SHU2_VERA1</name>
<dbReference type="RefSeq" id="XP_003005018.1">
    <property type="nucleotide sequence ID" value="XM_003004972.1"/>
</dbReference>
<dbReference type="KEGG" id="val:VDBG_04624"/>
<dbReference type="GeneID" id="9530235"/>
<dbReference type="InterPro" id="IPR006969">
    <property type="entry name" value="Stig-like"/>
</dbReference>
<organism evidence="5">
    <name type="scientific">Verticillium alfalfae (strain VaMs.102 / ATCC MYA-4576 / FGSC 10136)</name>
    <name type="common">Verticillium wilt of alfalfa</name>
    <name type="synonym">Verticillium albo-atrum</name>
    <dbReference type="NCBI Taxonomy" id="526221"/>
    <lineage>
        <taxon>Eukaryota</taxon>
        <taxon>Fungi</taxon>
        <taxon>Dikarya</taxon>
        <taxon>Ascomycota</taxon>
        <taxon>Pezizomycotina</taxon>
        <taxon>Sordariomycetes</taxon>
        <taxon>Hypocreomycetidae</taxon>
        <taxon>Glomerellales</taxon>
        <taxon>Plectosphaerellaceae</taxon>
        <taxon>Verticillium</taxon>
    </lineage>
</organism>
<feature type="region of interest" description="Disordered" evidence="3">
    <location>
        <begin position="472"/>
        <end position="492"/>
    </location>
</feature>
<feature type="region of interest" description="Disordered" evidence="3">
    <location>
        <begin position="546"/>
        <end position="644"/>
    </location>
</feature>
<dbReference type="PANTHER" id="PTHR33227">
    <property type="entry name" value="STIGMA-SPECIFIC STIG1-LIKE PROTEIN 3"/>
    <property type="match status" value="1"/>
</dbReference>
<gene>
    <name evidence="4" type="ORF">VDBG_04624</name>
</gene>
<dbReference type="EMBL" id="DS985218">
    <property type="protein sequence ID" value="EEY18515.1"/>
    <property type="molecule type" value="Genomic_DNA"/>
</dbReference>
<accession>C9SHU2</accession>
<dbReference type="PANTHER" id="PTHR33227:SF48">
    <property type="entry name" value="STIGMA-SPECIFIC STIG1-LIKE PROTEIN 4"/>
    <property type="match status" value="1"/>
</dbReference>
<keyword evidence="2" id="KW-0732">Signal</keyword>
<dbReference type="HOGENOM" id="CLU_242263_0_0_1"/>